<protein>
    <submittedName>
        <fullName evidence="1">Uncharacterized protein</fullName>
    </submittedName>
</protein>
<gene>
    <name evidence="1" type="ORF">GA0061101_11039</name>
</gene>
<reference evidence="2" key="1">
    <citation type="submission" date="2016-08" db="EMBL/GenBank/DDBJ databases">
        <authorList>
            <person name="Varghese N."/>
            <person name="Submissions Spin"/>
        </authorList>
    </citation>
    <scope>NUCLEOTIDE SEQUENCE [LARGE SCALE GENOMIC DNA]</scope>
    <source>
        <strain evidence="2">P1-7</strain>
    </source>
</reference>
<accession>A0A1C3WCI5</accession>
<sequence>MDDVIYLEADADQCSDEPKPKADILTISGADAMALDEFVRHVNFRCYDERFKDRGMMKSRALRDQLDRMREILGTLLDYPHFEPFYYSSPPSDMPADQAEPELISAVADRSEVQFYSVGIYLAPDSIPVGTLEIAIDDEAGEACGIVSMRGMTSAAAWTKTGASLDDTISTFVNAISIDDEDGVEPRR</sequence>
<proteinExistence type="predicted"/>
<name>A0A1C3WCI5_9HYPH</name>
<dbReference type="RefSeq" id="WP_092574652.1">
    <property type="nucleotide sequence ID" value="NZ_FMAF01000010.1"/>
</dbReference>
<dbReference type="Proteomes" id="UP000199205">
    <property type="component" value="Unassembled WGS sequence"/>
</dbReference>
<organism evidence="1 2">
    <name type="scientific">Rhizobium lusitanum</name>
    <dbReference type="NCBI Taxonomy" id="293958"/>
    <lineage>
        <taxon>Bacteria</taxon>
        <taxon>Pseudomonadati</taxon>
        <taxon>Pseudomonadota</taxon>
        <taxon>Alphaproteobacteria</taxon>
        <taxon>Hyphomicrobiales</taxon>
        <taxon>Rhizobiaceae</taxon>
        <taxon>Rhizobium/Agrobacterium group</taxon>
        <taxon>Rhizobium</taxon>
    </lineage>
</organism>
<dbReference type="AlphaFoldDB" id="A0A1C3WCI5"/>
<dbReference type="OrthoDB" id="8381826at2"/>
<evidence type="ECO:0000313" key="2">
    <source>
        <dbReference type="Proteomes" id="UP000199205"/>
    </source>
</evidence>
<dbReference type="EMBL" id="FMAF01000010">
    <property type="protein sequence ID" value="SCB37596.1"/>
    <property type="molecule type" value="Genomic_DNA"/>
</dbReference>
<evidence type="ECO:0000313" key="1">
    <source>
        <dbReference type="EMBL" id="SCB37596.1"/>
    </source>
</evidence>